<reference evidence="2" key="1">
    <citation type="submission" date="2020-08" db="EMBL/GenBank/DDBJ databases">
        <title>Lacibacter sp. S13-6-6 genome sequencing.</title>
        <authorList>
            <person name="Jin L."/>
        </authorList>
    </citation>
    <scope>NUCLEOTIDE SEQUENCE [LARGE SCALE GENOMIC DNA]</scope>
    <source>
        <strain evidence="2">S13-6-6</strain>
    </source>
</reference>
<protein>
    <submittedName>
        <fullName evidence="1">DUF4242 domain-containing protein</fullName>
    </submittedName>
</protein>
<dbReference type="InterPro" id="IPR025336">
    <property type="entry name" value="SCO4226-like"/>
</dbReference>
<evidence type="ECO:0000313" key="1">
    <source>
        <dbReference type="EMBL" id="QNA46792.1"/>
    </source>
</evidence>
<dbReference type="EMBL" id="CP060007">
    <property type="protein sequence ID" value="QNA46792.1"/>
    <property type="molecule type" value="Genomic_DNA"/>
</dbReference>
<evidence type="ECO:0000313" key="2">
    <source>
        <dbReference type="Proteomes" id="UP000515344"/>
    </source>
</evidence>
<dbReference type="AlphaFoldDB" id="A0A7G5XMT9"/>
<keyword evidence="2" id="KW-1185">Reference proteome</keyword>
<gene>
    <name evidence="1" type="ORF">H4075_13845</name>
</gene>
<accession>A0A7G5XMT9</accession>
<dbReference type="Pfam" id="PF14026">
    <property type="entry name" value="SCO4226-like"/>
    <property type="match status" value="1"/>
</dbReference>
<name>A0A7G5XMT9_9BACT</name>
<proteinExistence type="predicted"/>
<dbReference type="Proteomes" id="UP000515344">
    <property type="component" value="Chromosome"/>
</dbReference>
<dbReference type="KEGG" id="lacs:H4075_13845"/>
<sequence length="91" mass="10073">MKTYLIERDIPGAGQFTPVDLKAISQKSCSVLTEMGPKIKWLHSYVTGNKIYCVYQAENEELLREHGKKGGFPVTNITEIGTTISPATAKE</sequence>
<organism evidence="1 2">
    <name type="scientific">Lacibacter sediminis</name>
    <dbReference type="NCBI Taxonomy" id="2760713"/>
    <lineage>
        <taxon>Bacteria</taxon>
        <taxon>Pseudomonadati</taxon>
        <taxon>Bacteroidota</taxon>
        <taxon>Chitinophagia</taxon>
        <taxon>Chitinophagales</taxon>
        <taxon>Chitinophagaceae</taxon>
        <taxon>Lacibacter</taxon>
    </lineage>
</organism>